<reference evidence="2 3" key="1">
    <citation type="submission" date="2016-03" db="EMBL/GenBank/DDBJ databases">
        <title>Genome sequence of Rhodococcus kyotonensis KB10.</title>
        <authorList>
            <person name="Jeong H."/>
            <person name="Hong C.E."/>
            <person name="Jo S.H."/>
            <person name="Park J.M."/>
        </authorList>
    </citation>
    <scope>NUCLEOTIDE SEQUENCE [LARGE SCALE GENOMIC DNA]</scope>
    <source>
        <strain evidence="2 3">KB10</strain>
    </source>
</reference>
<dbReference type="Proteomes" id="UP000077519">
    <property type="component" value="Unassembled WGS sequence"/>
</dbReference>
<accession>A0A177YFE3</accession>
<organism evidence="2 3">
    <name type="scientific">Rhodococcoides kyotonense</name>
    <dbReference type="NCBI Taxonomy" id="398843"/>
    <lineage>
        <taxon>Bacteria</taxon>
        <taxon>Bacillati</taxon>
        <taxon>Actinomycetota</taxon>
        <taxon>Actinomycetes</taxon>
        <taxon>Mycobacteriales</taxon>
        <taxon>Nocardiaceae</taxon>
        <taxon>Rhodococcoides</taxon>
    </lineage>
</organism>
<feature type="compositionally biased region" description="Polar residues" evidence="1">
    <location>
        <begin position="32"/>
        <end position="43"/>
    </location>
</feature>
<keyword evidence="3" id="KW-1185">Reference proteome</keyword>
<proteinExistence type="predicted"/>
<feature type="region of interest" description="Disordered" evidence="1">
    <location>
        <begin position="1"/>
        <end position="60"/>
    </location>
</feature>
<evidence type="ECO:0000256" key="1">
    <source>
        <dbReference type="SAM" id="MobiDB-lite"/>
    </source>
</evidence>
<sequence>MAQCSSDARSWRDGTAYRVHGRRSLGGRAQMSAGTDATDSSLATPPAGDLSRDGDGVEPA</sequence>
<protein>
    <submittedName>
        <fullName evidence="2">Uncharacterized protein</fullName>
    </submittedName>
</protein>
<name>A0A177YFE3_9NOCA</name>
<feature type="compositionally biased region" description="Basic and acidic residues" evidence="1">
    <location>
        <begin position="50"/>
        <end position="60"/>
    </location>
</feature>
<dbReference type="AlphaFoldDB" id="A0A177YFE3"/>
<comment type="caution">
    <text evidence="2">The sequence shown here is derived from an EMBL/GenBank/DDBJ whole genome shotgun (WGS) entry which is preliminary data.</text>
</comment>
<dbReference type="EMBL" id="LVHI01000012">
    <property type="protein sequence ID" value="OAK54276.1"/>
    <property type="molecule type" value="Genomic_DNA"/>
</dbReference>
<gene>
    <name evidence="2" type="ORF">A3K89_02370</name>
</gene>
<evidence type="ECO:0000313" key="2">
    <source>
        <dbReference type="EMBL" id="OAK54276.1"/>
    </source>
</evidence>
<evidence type="ECO:0000313" key="3">
    <source>
        <dbReference type="Proteomes" id="UP000077519"/>
    </source>
</evidence>